<feature type="domain" description="SpaA-like prealbumin fold" evidence="2">
    <location>
        <begin position="130"/>
        <end position="197"/>
    </location>
</feature>
<feature type="transmembrane region" description="Helical" evidence="1">
    <location>
        <begin position="254"/>
        <end position="273"/>
    </location>
</feature>
<dbReference type="SUPFAM" id="SSF49478">
    <property type="entry name" value="Cna protein B-type domain"/>
    <property type="match status" value="1"/>
</dbReference>
<dbReference type="Proteomes" id="UP000189857">
    <property type="component" value="Unassembled WGS sequence"/>
</dbReference>
<keyword evidence="1" id="KW-1133">Transmembrane helix</keyword>
<dbReference type="EMBL" id="FUXA01000012">
    <property type="protein sequence ID" value="SJZ90426.1"/>
    <property type="molecule type" value="Genomic_DNA"/>
</dbReference>
<feature type="non-terminal residue" evidence="3">
    <location>
        <position position="1"/>
    </location>
</feature>
<dbReference type="InterPro" id="IPR013783">
    <property type="entry name" value="Ig-like_fold"/>
</dbReference>
<dbReference type="OrthoDB" id="2056845at2"/>
<dbReference type="AlphaFoldDB" id="A0A1T4PGR9"/>
<evidence type="ECO:0000256" key="1">
    <source>
        <dbReference type="SAM" id="Phobius"/>
    </source>
</evidence>
<gene>
    <name evidence="3" type="ORF">SAMN02745110_01960</name>
</gene>
<organism evidence="3 4">
    <name type="scientific">Eubacterium ruminantium</name>
    <dbReference type="NCBI Taxonomy" id="42322"/>
    <lineage>
        <taxon>Bacteria</taxon>
        <taxon>Bacillati</taxon>
        <taxon>Bacillota</taxon>
        <taxon>Clostridia</taxon>
        <taxon>Eubacteriales</taxon>
        <taxon>Eubacteriaceae</taxon>
        <taxon>Eubacterium</taxon>
    </lineage>
</organism>
<dbReference type="InterPro" id="IPR041033">
    <property type="entry name" value="SpaA_PFL_dom_1"/>
</dbReference>
<sequence length="280" mass="30245">TKKGYINITKTIEGPVTEEDYKGLTFVVKDADGKTVGTYVLGKDFKVIDEANKKFELKTPIEIKLSEEGKGTFTVEETLYKIDGTTVNVTYTVNGGNEQNGTKASVEVTENNTSEVSYKNDYKNEESLGNLLITVIEEKTGKRVPGAVVEVKSQDGKVVKTLETNEDGQILLKDIPAGGYKVTVKTVPDGYNVTTGREDFVTVVAGSTEEFEAILVTPTDAVTTDDASTAVDDATTTENTATESVVKTNDPTNTMPFIITMIASLAGIVFVAGRKRKLNK</sequence>
<proteinExistence type="predicted"/>
<reference evidence="3 4" key="1">
    <citation type="submission" date="2017-02" db="EMBL/GenBank/DDBJ databases">
        <authorList>
            <person name="Peterson S.W."/>
        </authorList>
    </citation>
    <scope>NUCLEOTIDE SEQUENCE [LARGE SCALE GENOMIC DNA]</scope>
    <source>
        <strain evidence="3 4">ATCC 17233</strain>
    </source>
</reference>
<name>A0A1T4PGR9_9FIRM</name>
<dbReference type="Pfam" id="PF17802">
    <property type="entry name" value="SpaA"/>
    <property type="match status" value="1"/>
</dbReference>
<evidence type="ECO:0000313" key="4">
    <source>
        <dbReference type="Proteomes" id="UP000189857"/>
    </source>
</evidence>
<evidence type="ECO:0000313" key="3">
    <source>
        <dbReference type="EMBL" id="SJZ90426.1"/>
    </source>
</evidence>
<protein>
    <submittedName>
        <fullName evidence="3">Cna protein B-type domain-containing protein</fullName>
    </submittedName>
</protein>
<evidence type="ECO:0000259" key="2">
    <source>
        <dbReference type="Pfam" id="PF17802"/>
    </source>
</evidence>
<keyword evidence="4" id="KW-1185">Reference proteome</keyword>
<keyword evidence="1" id="KW-0812">Transmembrane</keyword>
<accession>A0A1T4PGR9</accession>
<dbReference type="Gene3D" id="2.60.40.10">
    <property type="entry name" value="Immunoglobulins"/>
    <property type="match status" value="1"/>
</dbReference>
<keyword evidence="1" id="KW-0472">Membrane</keyword>
<dbReference type="RefSeq" id="WP_143000667.1">
    <property type="nucleotide sequence ID" value="NZ_FMTO01000011.1"/>
</dbReference>